<protein>
    <submittedName>
        <fullName evidence="2">Uncharacterized protein</fullName>
    </submittedName>
</protein>
<dbReference type="AlphaFoldDB" id="A0ABD1XHE3"/>
<evidence type="ECO:0000313" key="3">
    <source>
        <dbReference type="Proteomes" id="UP001605036"/>
    </source>
</evidence>
<sequence>MWTLYPKRRTRRRKRDPNNHLGSIQSEANPKDGNEGNLPSAVIPDSSHRLEAPMAVDEVIVETSPKEKEKVTKTSHLPEVDIAAKDKRRLKIGLKASCLEVDPPLSIPTRQLPIEATIT</sequence>
<evidence type="ECO:0000256" key="1">
    <source>
        <dbReference type="SAM" id="MobiDB-lite"/>
    </source>
</evidence>
<keyword evidence="3" id="KW-1185">Reference proteome</keyword>
<evidence type="ECO:0000313" key="2">
    <source>
        <dbReference type="EMBL" id="KAL2608372.1"/>
    </source>
</evidence>
<comment type="caution">
    <text evidence="2">The sequence shown here is derived from an EMBL/GenBank/DDBJ whole genome shotgun (WGS) entry which is preliminary data.</text>
</comment>
<feature type="region of interest" description="Disordered" evidence="1">
    <location>
        <begin position="1"/>
        <end position="45"/>
    </location>
</feature>
<gene>
    <name evidence="2" type="ORF">R1flu_026945</name>
</gene>
<dbReference type="Proteomes" id="UP001605036">
    <property type="component" value="Unassembled WGS sequence"/>
</dbReference>
<accession>A0ABD1XHE3</accession>
<organism evidence="2 3">
    <name type="scientific">Riccia fluitans</name>
    <dbReference type="NCBI Taxonomy" id="41844"/>
    <lineage>
        <taxon>Eukaryota</taxon>
        <taxon>Viridiplantae</taxon>
        <taxon>Streptophyta</taxon>
        <taxon>Embryophyta</taxon>
        <taxon>Marchantiophyta</taxon>
        <taxon>Marchantiopsida</taxon>
        <taxon>Marchantiidae</taxon>
        <taxon>Marchantiales</taxon>
        <taxon>Ricciaceae</taxon>
        <taxon>Riccia</taxon>
    </lineage>
</organism>
<feature type="compositionally biased region" description="Basic residues" evidence="1">
    <location>
        <begin position="1"/>
        <end position="15"/>
    </location>
</feature>
<reference evidence="2 3" key="1">
    <citation type="submission" date="2024-09" db="EMBL/GenBank/DDBJ databases">
        <title>Chromosome-scale assembly of Riccia fluitans.</title>
        <authorList>
            <person name="Paukszto L."/>
            <person name="Sawicki J."/>
            <person name="Karawczyk K."/>
            <person name="Piernik-Szablinska J."/>
            <person name="Szczecinska M."/>
            <person name="Mazdziarz M."/>
        </authorList>
    </citation>
    <scope>NUCLEOTIDE SEQUENCE [LARGE SCALE GENOMIC DNA]</scope>
    <source>
        <strain evidence="2">Rf_01</strain>
        <tissue evidence="2">Aerial parts of the thallus</tissue>
    </source>
</reference>
<proteinExistence type="predicted"/>
<name>A0ABD1XHE3_9MARC</name>
<dbReference type="EMBL" id="JBHFFA010000008">
    <property type="protein sequence ID" value="KAL2608372.1"/>
    <property type="molecule type" value="Genomic_DNA"/>
</dbReference>